<protein>
    <recommendedName>
        <fullName evidence="1">Piwi domain-containing protein</fullName>
    </recommendedName>
</protein>
<dbReference type="PANTHER" id="PTHR22891">
    <property type="entry name" value="EUKARYOTIC TRANSLATION INITIATION FACTOR 2C"/>
    <property type="match status" value="1"/>
</dbReference>
<dbReference type="InterPro" id="IPR012337">
    <property type="entry name" value="RNaseH-like_sf"/>
</dbReference>
<name>A0A453E8N1_AEGTS</name>
<evidence type="ECO:0000313" key="2">
    <source>
        <dbReference type="EnsemblPlants" id="AET3Gv20256400.14"/>
    </source>
</evidence>
<dbReference type="Gramene" id="AET3Gv20256400.14">
    <property type="protein sequence ID" value="AET3Gv20256400.14"/>
    <property type="gene ID" value="AET3Gv20256400"/>
</dbReference>
<reference evidence="3" key="2">
    <citation type="journal article" date="2017" name="Nat. Plants">
        <title>The Aegilops tauschii genome reveals multiple impacts of transposons.</title>
        <authorList>
            <person name="Zhao G."/>
            <person name="Zou C."/>
            <person name="Li K."/>
            <person name="Wang K."/>
            <person name="Li T."/>
            <person name="Gao L."/>
            <person name="Zhang X."/>
            <person name="Wang H."/>
            <person name="Yang Z."/>
            <person name="Liu X."/>
            <person name="Jiang W."/>
            <person name="Mao L."/>
            <person name="Kong X."/>
            <person name="Jiao Y."/>
            <person name="Jia J."/>
        </authorList>
    </citation>
    <scope>NUCLEOTIDE SEQUENCE [LARGE SCALE GENOMIC DNA]</scope>
    <source>
        <strain evidence="3">cv. AL8/78</strain>
    </source>
</reference>
<accession>A0A453E8N1</accession>
<dbReference type="EnsemblPlants" id="AET3Gv20256400.14">
    <property type="protein sequence ID" value="AET3Gv20256400.14"/>
    <property type="gene ID" value="AET3Gv20256400"/>
</dbReference>
<dbReference type="PROSITE" id="PS50822">
    <property type="entry name" value="PIWI"/>
    <property type="match status" value="1"/>
</dbReference>
<dbReference type="Proteomes" id="UP000015105">
    <property type="component" value="Chromosome 3D"/>
</dbReference>
<dbReference type="SUPFAM" id="SSF53098">
    <property type="entry name" value="Ribonuclease H-like"/>
    <property type="match status" value="1"/>
</dbReference>
<dbReference type="GO" id="GO:0003676">
    <property type="term" value="F:nucleic acid binding"/>
    <property type="evidence" value="ECO:0007669"/>
    <property type="project" value="InterPro"/>
</dbReference>
<proteinExistence type="predicted"/>
<keyword evidence="3" id="KW-1185">Reference proteome</keyword>
<dbReference type="Pfam" id="PF02171">
    <property type="entry name" value="Piwi"/>
    <property type="match status" value="1"/>
</dbReference>
<feature type="domain" description="Piwi" evidence="1">
    <location>
        <begin position="113"/>
        <end position="164"/>
    </location>
</feature>
<reference evidence="2" key="5">
    <citation type="journal article" date="2021" name="G3 (Bethesda)">
        <title>Aegilops tauschii genome assembly Aet v5.0 features greater sequence contiguity and improved annotation.</title>
        <authorList>
            <person name="Wang L."/>
            <person name="Zhu T."/>
            <person name="Rodriguez J.C."/>
            <person name="Deal K.R."/>
            <person name="Dubcovsky J."/>
            <person name="McGuire P.E."/>
            <person name="Lux T."/>
            <person name="Spannagl M."/>
            <person name="Mayer K.F.X."/>
            <person name="Baldrich P."/>
            <person name="Meyers B.C."/>
            <person name="Huo N."/>
            <person name="Gu Y.Q."/>
            <person name="Zhou H."/>
            <person name="Devos K.M."/>
            <person name="Bennetzen J.L."/>
            <person name="Unver T."/>
            <person name="Budak H."/>
            <person name="Gulick P.J."/>
            <person name="Galiba G."/>
            <person name="Kalapos B."/>
            <person name="Nelson D.R."/>
            <person name="Li P."/>
            <person name="You F.M."/>
            <person name="Luo M.C."/>
            <person name="Dvorak J."/>
        </authorList>
    </citation>
    <scope>NUCLEOTIDE SEQUENCE [LARGE SCALE GENOMIC DNA]</scope>
    <source>
        <strain evidence="2">cv. AL8/78</strain>
    </source>
</reference>
<dbReference type="AlphaFoldDB" id="A0A453E8N1"/>
<organism evidence="2 3">
    <name type="scientific">Aegilops tauschii subsp. strangulata</name>
    <name type="common">Goatgrass</name>
    <dbReference type="NCBI Taxonomy" id="200361"/>
    <lineage>
        <taxon>Eukaryota</taxon>
        <taxon>Viridiplantae</taxon>
        <taxon>Streptophyta</taxon>
        <taxon>Embryophyta</taxon>
        <taxon>Tracheophyta</taxon>
        <taxon>Spermatophyta</taxon>
        <taxon>Magnoliopsida</taxon>
        <taxon>Liliopsida</taxon>
        <taxon>Poales</taxon>
        <taxon>Poaceae</taxon>
        <taxon>BOP clade</taxon>
        <taxon>Pooideae</taxon>
        <taxon>Triticodae</taxon>
        <taxon>Triticeae</taxon>
        <taxon>Triticinae</taxon>
        <taxon>Aegilops</taxon>
    </lineage>
</organism>
<evidence type="ECO:0000313" key="3">
    <source>
        <dbReference type="Proteomes" id="UP000015105"/>
    </source>
</evidence>
<reference evidence="2" key="4">
    <citation type="submission" date="2019-03" db="UniProtKB">
        <authorList>
            <consortium name="EnsemblPlants"/>
        </authorList>
    </citation>
    <scope>IDENTIFICATION</scope>
</reference>
<sequence>AKVGIWACVNFCNELTEDQVRIFCGKLSEMSSTTGVNFNGAKLKIFHARSDQVEAKLREVRQQAGNMKIDLVLAILPNKNGSLYGNVSCRRFDSFADVIMTYPMPDVICSTGDIKRICETDIGLMSQCCLLKNVEKSSPQFLANVALKINAKCGGRNSVFADIP</sequence>
<reference evidence="2" key="3">
    <citation type="journal article" date="2017" name="Nature">
        <title>Genome sequence of the progenitor of the wheat D genome Aegilops tauschii.</title>
        <authorList>
            <person name="Luo M.C."/>
            <person name="Gu Y.Q."/>
            <person name="Puiu D."/>
            <person name="Wang H."/>
            <person name="Twardziok S.O."/>
            <person name="Deal K.R."/>
            <person name="Huo N."/>
            <person name="Zhu T."/>
            <person name="Wang L."/>
            <person name="Wang Y."/>
            <person name="McGuire P.E."/>
            <person name="Liu S."/>
            <person name="Long H."/>
            <person name="Ramasamy R.K."/>
            <person name="Rodriguez J.C."/>
            <person name="Van S.L."/>
            <person name="Yuan L."/>
            <person name="Wang Z."/>
            <person name="Xia Z."/>
            <person name="Xiao L."/>
            <person name="Anderson O.D."/>
            <person name="Ouyang S."/>
            <person name="Liang Y."/>
            <person name="Zimin A.V."/>
            <person name="Pertea G."/>
            <person name="Qi P."/>
            <person name="Bennetzen J.L."/>
            <person name="Dai X."/>
            <person name="Dawson M.W."/>
            <person name="Muller H.G."/>
            <person name="Kugler K."/>
            <person name="Rivarola-Duarte L."/>
            <person name="Spannagl M."/>
            <person name="Mayer K.F.X."/>
            <person name="Lu F.H."/>
            <person name="Bevan M.W."/>
            <person name="Leroy P."/>
            <person name="Li P."/>
            <person name="You F.M."/>
            <person name="Sun Q."/>
            <person name="Liu Z."/>
            <person name="Lyons E."/>
            <person name="Wicker T."/>
            <person name="Salzberg S.L."/>
            <person name="Devos K.M."/>
            <person name="Dvorak J."/>
        </authorList>
    </citation>
    <scope>NUCLEOTIDE SEQUENCE [LARGE SCALE GENOMIC DNA]</scope>
    <source>
        <strain evidence="2">cv. AL8/78</strain>
    </source>
</reference>
<evidence type="ECO:0000259" key="1">
    <source>
        <dbReference type="PROSITE" id="PS50822"/>
    </source>
</evidence>
<reference evidence="3" key="1">
    <citation type="journal article" date="2014" name="Science">
        <title>Ancient hybridizations among the ancestral genomes of bread wheat.</title>
        <authorList>
            <consortium name="International Wheat Genome Sequencing Consortium,"/>
            <person name="Marcussen T."/>
            <person name="Sandve S.R."/>
            <person name="Heier L."/>
            <person name="Spannagl M."/>
            <person name="Pfeifer M."/>
            <person name="Jakobsen K.S."/>
            <person name="Wulff B.B."/>
            <person name="Steuernagel B."/>
            <person name="Mayer K.F."/>
            <person name="Olsen O.A."/>
        </authorList>
    </citation>
    <scope>NUCLEOTIDE SEQUENCE [LARGE SCALE GENOMIC DNA]</scope>
    <source>
        <strain evidence="3">cv. AL8/78</strain>
    </source>
</reference>
<dbReference type="InterPro" id="IPR003165">
    <property type="entry name" value="Piwi"/>
</dbReference>
<dbReference type="Gene3D" id="3.40.50.2300">
    <property type="match status" value="1"/>
</dbReference>